<dbReference type="Proteomes" id="UP000789396">
    <property type="component" value="Unassembled WGS sequence"/>
</dbReference>
<gene>
    <name evidence="1" type="ORF">RFULGI_LOCUS536</name>
</gene>
<name>A0A9N8VQS2_9GLOM</name>
<reference evidence="1" key="1">
    <citation type="submission" date="2021-06" db="EMBL/GenBank/DDBJ databases">
        <authorList>
            <person name="Kallberg Y."/>
            <person name="Tangrot J."/>
            <person name="Rosling A."/>
        </authorList>
    </citation>
    <scope>NUCLEOTIDE SEQUENCE</scope>
    <source>
        <strain evidence="1">IN212</strain>
    </source>
</reference>
<dbReference type="EMBL" id="CAJVPZ010000222">
    <property type="protein sequence ID" value="CAG8457645.1"/>
    <property type="molecule type" value="Genomic_DNA"/>
</dbReference>
<accession>A0A9N8VQS2</accession>
<evidence type="ECO:0000313" key="2">
    <source>
        <dbReference type="Proteomes" id="UP000789396"/>
    </source>
</evidence>
<evidence type="ECO:0000313" key="1">
    <source>
        <dbReference type="EMBL" id="CAG8457645.1"/>
    </source>
</evidence>
<proteinExistence type="predicted"/>
<comment type="caution">
    <text evidence="1">The sequence shown here is derived from an EMBL/GenBank/DDBJ whole genome shotgun (WGS) entry which is preliminary data.</text>
</comment>
<protein>
    <submittedName>
        <fullName evidence="1">8536_t:CDS:1</fullName>
    </submittedName>
</protein>
<organism evidence="1 2">
    <name type="scientific">Racocetra fulgida</name>
    <dbReference type="NCBI Taxonomy" id="60492"/>
    <lineage>
        <taxon>Eukaryota</taxon>
        <taxon>Fungi</taxon>
        <taxon>Fungi incertae sedis</taxon>
        <taxon>Mucoromycota</taxon>
        <taxon>Glomeromycotina</taxon>
        <taxon>Glomeromycetes</taxon>
        <taxon>Diversisporales</taxon>
        <taxon>Gigasporaceae</taxon>
        <taxon>Racocetra</taxon>
    </lineage>
</organism>
<dbReference type="AlphaFoldDB" id="A0A9N8VQS2"/>
<keyword evidence="2" id="KW-1185">Reference proteome</keyword>
<sequence>MLSSDNLSTLHISYNSICFPSYIKLLFDVKVFVEKLALT</sequence>